<comment type="caution">
    <text evidence="1">The sequence shown here is derived from an EMBL/GenBank/DDBJ whole genome shotgun (WGS) entry which is preliminary data.</text>
</comment>
<dbReference type="RefSeq" id="WP_338099676.1">
    <property type="nucleotide sequence ID" value="NZ_JAWDKD010000018.1"/>
</dbReference>
<evidence type="ECO:0000313" key="1">
    <source>
        <dbReference type="EMBL" id="MDV0447250.1"/>
    </source>
</evidence>
<keyword evidence="2" id="KW-1185">Reference proteome</keyword>
<dbReference type="AlphaFoldDB" id="A0AAE4SFE6"/>
<proteinExistence type="predicted"/>
<reference evidence="1" key="1">
    <citation type="submission" date="2023-06" db="EMBL/GenBank/DDBJ databases">
        <title>Genome sequence of Methanosarcinaceae archaeon Ag5.</title>
        <authorList>
            <person name="Protasov E."/>
            <person name="Platt K."/>
            <person name="Poehlein A."/>
            <person name="Daniel R."/>
            <person name="Brune A."/>
        </authorList>
    </citation>
    <scope>NUCLEOTIDE SEQUENCE</scope>
    <source>
        <strain evidence="1">Ag5</strain>
    </source>
</reference>
<organism evidence="1 2">
    <name type="scientific">Methanolapillus africanus</name>
    <dbReference type="NCBI Taxonomy" id="3028297"/>
    <lineage>
        <taxon>Archaea</taxon>
        <taxon>Methanobacteriati</taxon>
        <taxon>Methanobacteriota</taxon>
        <taxon>Stenosarchaea group</taxon>
        <taxon>Methanomicrobia</taxon>
        <taxon>Methanosarcinales</taxon>
        <taxon>Methanosarcinaceae</taxon>
        <taxon>Methanolapillus</taxon>
    </lineage>
</organism>
<protein>
    <submittedName>
        <fullName evidence="1">Uncharacterized protein</fullName>
    </submittedName>
</protein>
<dbReference type="Proteomes" id="UP001271789">
    <property type="component" value="Unassembled WGS sequence"/>
</dbReference>
<evidence type="ECO:0000313" key="2">
    <source>
        <dbReference type="Proteomes" id="UP001271789"/>
    </source>
</evidence>
<dbReference type="EMBL" id="JAWDKD010000018">
    <property type="protein sequence ID" value="MDV0447250.1"/>
    <property type="molecule type" value="Genomic_DNA"/>
</dbReference>
<gene>
    <name evidence="1" type="ORF">MsAg5_11290</name>
</gene>
<sequence>MRYKNKKFLSAILIVLFLFSVVSIISLTTATNEKELYESEYQLFREVHKDLYGIDVTQEEYDNLRKGFFEMAEDYELYGSSIPEFKIAYCDHVFVGRVVSHNGNFQPEKGDFPNPNNLYDVEIIELIKGPALKDTIELKQYGGYYTEEYLRKEIIGEKNISIDSFEKFGDGYYGFMTPGDSLLEVGEVYLFITTTQDDGYCTIAYPEYRIHLEDYDKIGSDGFEEVVLYKKLVESGLKEYYRIRPMANEEIENRRIL</sequence>
<name>A0AAE4SFE6_9EURY</name>
<accession>A0AAE4SFE6</accession>